<gene>
    <name evidence="2" type="ORF">F383_14461</name>
</gene>
<accession>A0A0B0PZK2</accession>
<feature type="compositionally biased region" description="Polar residues" evidence="1">
    <location>
        <begin position="7"/>
        <end position="24"/>
    </location>
</feature>
<dbReference type="Proteomes" id="UP000032142">
    <property type="component" value="Unassembled WGS sequence"/>
</dbReference>
<dbReference type="EMBL" id="KN446980">
    <property type="protein sequence ID" value="KHG28906.1"/>
    <property type="molecule type" value="Genomic_DNA"/>
</dbReference>
<sequence>MAKPPSRITTRSDPDPTVSSSALSEDNRRRDKNWIIGESENLRDRSGCAVIGASEFPFLPPKVLPSNYFLVDHEAIRCTLSSLSLCVDYQCQANSNVLPGSGG</sequence>
<keyword evidence="3" id="KW-1185">Reference proteome</keyword>
<proteinExistence type="predicted"/>
<feature type="region of interest" description="Disordered" evidence="1">
    <location>
        <begin position="1"/>
        <end position="29"/>
    </location>
</feature>
<dbReference type="AlphaFoldDB" id="A0A0B0PZK2"/>
<organism evidence="2 3">
    <name type="scientific">Gossypium arboreum</name>
    <name type="common">Tree cotton</name>
    <name type="synonym">Gossypium nanking</name>
    <dbReference type="NCBI Taxonomy" id="29729"/>
    <lineage>
        <taxon>Eukaryota</taxon>
        <taxon>Viridiplantae</taxon>
        <taxon>Streptophyta</taxon>
        <taxon>Embryophyta</taxon>
        <taxon>Tracheophyta</taxon>
        <taxon>Spermatophyta</taxon>
        <taxon>Magnoliopsida</taxon>
        <taxon>eudicotyledons</taxon>
        <taxon>Gunneridae</taxon>
        <taxon>Pentapetalae</taxon>
        <taxon>rosids</taxon>
        <taxon>malvids</taxon>
        <taxon>Malvales</taxon>
        <taxon>Malvaceae</taxon>
        <taxon>Malvoideae</taxon>
        <taxon>Gossypium</taxon>
    </lineage>
</organism>
<evidence type="ECO:0000313" key="2">
    <source>
        <dbReference type="EMBL" id="KHG28906.1"/>
    </source>
</evidence>
<evidence type="ECO:0000256" key="1">
    <source>
        <dbReference type="SAM" id="MobiDB-lite"/>
    </source>
</evidence>
<evidence type="ECO:0000313" key="3">
    <source>
        <dbReference type="Proteomes" id="UP000032142"/>
    </source>
</evidence>
<reference evidence="3" key="1">
    <citation type="submission" date="2014-09" db="EMBL/GenBank/DDBJ databases">
        <authorList>
            <person name="Mudge J."/>
            <person name="Ramaraj T."/>
            <person name="Lindquist I.E."/>
            <person name="Bharti A.K."/>
            <person name="Sundararajan A."/>
            <person name="Cameron C.T."/>
            <person name="Woodward J.E."/>
            <person name="May G.D."/>
            <person name="Brubaker C."/>
            <person name="Broadhvest J."/>
            <person name="Wilkins T.A."/>
        </authorList>
    </citation>
    <scope>NUCLEOTIDE SEQUENCE</scope>
    <source>
        <strain evidence="3">cv. AKA8401</strain>
    </source>
</reference>
<protein>
    <submittedName>
        <fullName evidence="2">Uncharacterized protein</fullName>
    </submittedName>
</protein>
<name>A0A0B0PZK2_GOSAR</name>